<dbReference type="EMBL" id="JAQQXT010000012">
    <property type="protein sequence ID" value="MDC8773457.1"/>
    <property type="molecule type" value="Genomic_DNA"/>
</dbReference>
<dbReference type="InterPro" id="IPR000160">
    <property type="entry name" value="GGDEF_dom"/>
</dbReference>
<evidence type="ECO:0000313" key="11">
    <source>
        <dbReference type="EMBL" id="MDC8773457.1"/>
    </source>
</evidence>
<evidence type="ECO:0000259" key="7">
    <source>
        <dbReference type="PROSITE" id="PS50113"/>
    </source>
</evidence>
<keyword evidence="2 5" id="KW-0812">Transmembrane</keyword>
<feature type="domain" description="EAL" evidence="8">
    <location>
        <begin position="571"/>
        <end position="819"/>
    </location>
</feature>
<proteinExistence type="predicted"/>
<evidence type="ECO:0000259" key="6">
    <source>
        <dbReference type="PROSITE" id="PS50112"/>
    </source>
</evidence>
<comment type="caution">
    <text evidence="11">The sequence shown here is derived from an EMBL/GenBank/DDBJ whole genome shotgun (WGS) entry which is preliminary data.</text>
</comment>
<keyword evidence="12" id="KW-1185">Reference proteome</keyword>
<reference evidence="11 12" key="1">
    <citation type="submission" date="2022-10" db="EMBL/GenBank/DDBJ databases">
        <title>Paucibacter sp. hw1 Genome sequencing.</title>
        <authorList>
            <person name="Park S."/>
        </authorList>
    </citation>
    <scope>NUCLEOTIDE SEQUENCE [LARGE SCALE GENOMIC DNA]</scope>
    <source>
        <strain evidence="12">hw1</strain>
    </source>
</reference>
<organism evidence="11 12">
    <name type="scientific">Roseateles albus</name>
    <dbReference type="NCBI Taxonomy" id="2987525"/>
    <lineage>
        <taxon>Bacteria</taxon>
        <taxon>Pseudomonadati</taxon>
        <taxon>Pseudomonadota</taxon>
        <taxon>Betaproteobacteria</taxon>
        <taxon>Burkholderiales</taxon>
        <taxon>Sphaerotilaceae</taxon>
        <taxon>Roseateles</taxon>
    </lineage>
</organism>
<dbReference type="SMART" id="SM00304">
    <property type="entry name" value="HAMP"/>
    <property type="match status" value="1"/>
</dbReference>
<dbReference type="SMART" id="SM00267">
    <property type="entry name" value="GGDEF"/>
    <property type="match status" value="1"/>
</dbReference>
<comment type="subcellular location">
    <subcellularLocation>
        <location evidence="1">Membrane</location>
        <topology evidence="1">Multi-pass membrane protein</topology>
    </subcellularLocation>
</comment>
<evidence type="ECO:0000259" key="8">
    <source>
        <dbReference type="PROSITE" id="PS50883"/>
    </source>
</evidence>
<protein>
    <submittedName>
        <fullName evidence="11">EAL domain-containing protein</fullName>
    </submittedName>
</protein>
<dbReference type="PROSITE" id="PS50112">
    <property type="entry name" value="PAS"/>
    <property type="match status" value="1"/>
</dbReference>
<dbReference type="Gene3D" id="3.20.20.450">
    <property type="entry name" value="EAL domain"/>
    <property type="match status" value="1"/>
</dbReference>
<dbReference type="PANTHER" id="PTHR44757:SF2">
    <property type="entry name" value="BIOFILM ARCHITECTURE MAINTENANCE PROTEIN MBAA"/>
    <property type="match status" value="1"/>
</dbReference>
<dbReference type="InterPro" id="IPR043128">
    <property type="entry name" value="Rev_trsase/Diguanyl_cyclase"/>
</dbReference>
<evidence type="ECO:0000313" key="12">
    <source>
        <dbReference type="Proteomes" id="UP001221189"/>
    </source>
</evidence>
<dbReference type="InterPro" id="IPR000700">
    <property type="entry name" value="PAS-assoc_C"/>
</dbReference>
<accession>A0ABT5KHP1</accession>
<dbReference type="InterPro" id="IPR029095">
    <property type="entry name" value="NarX-like_N"/>
</dbReference>
<dbReference type="InterPro" id="IPR035965">
    <property type="entry name" value="PAS-like_dom_sf"/>
</dbReference>
<dbReference type="SUPFAM" id="SSF55073">
    <property type="entry name" value="Nucleotide cyclase"/>
    <property type="match status" value="1"/>
</dbReference>
<dbReference type="SMART" id="SM00052">
    <property type="entry name" value="EAL"/>
    <property type="match status" value="1"/>
</dbReference>
<dbReference type="InterPro" id="IPR035919">
    <property type="entry name" value="EAL_sf"/>
</dbReference>
<dbReference type="NCBIfam" id="TIGR00229">
    <property type="entry name" value="sensory_box"/>
    <property type="match status" value="1"/>
</dbReference>
<dbReference type="CDD" id="cd00130">
    <property type="entry name" value="PAS"/>
    <property type="match status" value="1"/>
</dbReference>
<evidence type="ECO:0000256" key="2">
    <source>
        <dbReference type="ARBA" id="ARBA00022692"/>
    </source>
</evidence>
<feature type="domain" description="HAMP" evidence="9">
    <location>
        <begin position="206"/>
        <end position="258"/>
    </location>
</feature>
<dbReference type="Gene3D" id="3.30.70.270">
    <property type="match status" value="1"/>
</dbReference>
<feature type="domain" description="PAC" evidence="7">
    <location>
        <begin position="347"/>
        <end position="397"/>
    </location>
</feature>
<keyword evidence="4 5" id="KW-0472">Membrane</keyword>
<name>A0ABT5KHP1_9BURK</name>
<dbReference type="Gene3D" id="6.10.340.10">
    <property type="match status" value="1"/>
</dbReference>
<evidence type="ECO:0000259" key="10">
    <source>
        <dbReference type="PROSITE" id="PS50887"/>
    </source>
</evidence>
<evidence type="ECO:0000256" key="4">
    <source>
        <dbReference type="ARBA" id="ARBA00023136"/>
    </source>
</evidence>
<dbReference type="CDD" id="cd01949">
    <property type="entry name" value="GGDEF"/>
    <property type="match status" value="1"/>
</dbReference>
<dbReference type="Proteomes" id="UP001221189">
    <property type="component" value="Unassembled WGS sequence"/>
</dbReference>
<dbReference type="PROSITE" id="PS50885">
    <property type="entry name" value="HAMP"/>
    <property type="match status" value="1"/>
</dbReference>
<dbReference type="PROSITE" id="PS50883">
    <property type="entry name" value="EAL"/>
    <property type="match status" value="1"/>
</dbReference>
<dbReference type="Pfam" id="PF00990">
    <property type="entry name" value="GGDEF"/>
    <property type="match status" value="1"/>
</dbReference>
<dbReference type="InterPro" id="IPR052155">
    <property type="entry name" value="Biofilm_reg_signaling"/>
</dbReference>
<dbReference type="RefSeq" id="WP_273601588.1">
    <property type="nucleotide sequence ID" value="NZ_JAQQXT010000012.1"/>
</dbReference>
<dbReference type="InterPro" id="IPR000014">
    <property type="entry name" value="PAS"/>
</dbReference>
<dbReference type="InterPro" id="IPR003660">
    <property type="entry name" value="HAMP_dom"/>
</dbReference>
<feature type="transmembrane region" description="Helical" evidence="5">
    <location>
        <begin position="26"/>
        <end position="46"/>
    </location>
</feature>
<dbReference type="SUPFAM" id="SSF141868">
    <property type="entry name" value="EAL domain-like"/>
    <property type="match status" value="1"/>
</dbReference>
<dbReference type="SMART" id="SM00091">
    <property type="entry name" value="PAS"/>
    <property type="match status" value="1"/>
</dbReference>
<gene>
    <name evidence="11" type="ORF">PRZ03_17890</name>
</gene>
<dbReference type="InterPro" id="IPR001633">
    <property type="entry name" value="EAL_dom"/>
</dbReference>
<dbReference type="Gene3D" id="3.30.450.20">
    <property type="entry name" value="PAS domain"/>
    <property type="match status" value="1"/>
</dbReference>
<keyword evidence="3 5" id="KW-1133">Transmembrane helix</keyword>
<evidence type="ECO:0000259" key="9">
    <source>
        <dbReference type="PROSITE" id="PS50885"/>
    </source>
</evidence>
<dbReference type="PROSITE" id="PS50887">
    <property type="entry name" value="GGDEF"/>
    <property type="match status" value="1"/>
</dbReference>
<dbReference type="SUPFAM" id="SSF158472">
    <property type="entry name" value="HAMP domain-like"/>
    <property type="match status" value="1"/>
</dbReference>
<dbReference type="NCBIfam" id="TIGR00254">
    <property type="entry name" value="GGDEF"/>
    <property type="match status" value="1"/>
</dbReference>
<dbReference type="Pfam" id="PF00672">
    <property type="entry name" value="HAMP"/>
    <property type="match status" value="1"/>
</dbReference>
<dbReference type="Pfam" id="PF13675">
    <property type="entry name" value="PilJ"/>
    <property type="match status" value="1"/>
</dbReference>
<dbReference type="Pfam" id="PF13426">
    <property type="entry name" value="PAS_9"/>
    <property type="match status" value="1"/>
</dbReference>
<dbReference type="InterPro" id="IPR029787">
    <property type="entry name" value="Nucleotide_cyclase"/>
</dbReference>
<sequence length="827" mass="92248">MTTDTTEDPGPQTAPLSHLPRASLRTLLLVIVGGFAISTVSMIWVVSREFNALAEVNRQVEAAGRLRMLSQHVALLAHRASRDGSVELKQFENAVREFDVKLAELRAVEDADLDTAHIFALDRVEIQWQRLKSLSQGLVKKAHITTYAEELDLAQIASATLKAAEENVELYLPAVDDAKRRIAALFPLSILWSMVVLSGLVWLLRKRIFQPLLALGMLMDKIAAGELSIRGAAEFSDEIGRLVHHVNHVAECLERDNSVQQTTLAELRDSEIRHRTLWEMSSEAIVTLNVNGIIAFANPAVFGIFGYQPVELIGKAIAVLQPERLRERHLNGMARYKASGRRSLDWASIETQGLHKDGHEIQLELAFTDMQLSQTRWFVGTFRDITQRKAHQEALMRSANYDALTNLPNRLLLYDRIEHAIAFSKRHGSTFAVLYLDLDNFKIINDTLGHECGDLLLCEAARRLLTCVRDGDTVARMGGDEFVLVLSEMQSKNDVDRVAQRALDVMSASFNLASREAFVGVSIGASVFPDDASTRVDLLLQADIAMYKAKDLGRNNYQRYSEQMQARFKWRMSTEVLLRHAIEADELVLHYQPQIDLRSGRIVGAEALIRWESPSLGRISPAQFIPLAEETGLIVPIGRWVIERACRDAASWMRSTEGAHCVVAINLSARQFNEEALMAGITSALSENQLAAHHVEFEITESMVMQDPVSASGILKKLRDMGCKVALDDFGTGYSSLAYLRTFPLDCLKIDRSLVTDVAIVCAVVQMAQAFGFKTLAEGVEDEAVLAVLQDVGCDIVQGYYYARPMPLEEFKSYLRSHSEKFPASVN</sequence>
<dbReference type="SUPFAM" id="SSF55785">
    <property type="entry name" value="PYP-like sensor domain (PAS domain)"/>
    <property type="match status" value="1"/>
</dbReference>
<dbReference type="PANTHER" id="PTHR44757">
    <property type="entry name" value="DIGUANYLATE CYCLASE DGCP"/>
    <property type="match status" value="1"/>
</dbReference>
<dbReference type="CDD" id="cd06225">
    <property type="entry name" value="HAMP"/>
    <property type="match status" value="1"/>
</dbReference>
<dbReference type="CDD" id="cd01948">
    <property type="entry name" value="EAL"/>
    <property type="match status" value="1"/>
</dbReference>
<feature type="transmembrane region" description="Helical" evidence="5">
    <location>
        <begin position="182"/>
        <end position="204"/>
    </location>
</feature>
<evidence type="ECO:0000256" key="5">
    <source>
        <dbReference type="SAM" id="Phobius"/>
    </source>
</evidence>
<feature type="domain" description="GGDEF" evidence="10">
    <location>
        <begin position="429"/>
        <end position="562"/>
    </location>
</feature>
<dbReference type="PROSITE" id="PS50113">
    <property type="entry name" value="PAC"/>
    <property type="match status" value="1"/>
</dbReference>
<evidence type="ECO:0000256" key="1">
    <source>
        <dbReference type="ARBA" id="ARBA00004141"/>
    </source>
</evidence>
<feature type="domain" description="PAS" evidence="6">
    <location>
        <begin position="270"/>
        <end position="323"/>
    </location>
</feature>
<dbReference type="Pfam" id="PF00563">
    <property type="entry name" value="EAL"/>
    <property type="match status" value="1"/>
</dbReference>
<evidence type="ECO:0000256" key="3">
    <source>
        <dbReference type="ARBA" id="ARBA00022989"/>
    </source>
</evidence>